<dbReference type="PROSITE" id="PS01320">
    <property type="entry name" value="UPF0067"/>
    <property type="match status" value="1"/>
</dbReference>
<dbReference type="InterPro" id="IPR003018">
    <property type="entry name" value="GAF"/>
</dbReference>
<dbReference type="FunFam" id="3.30.450.40:FF:000008">
    <property type="entry name" value="GAF domain-containing proteins"/>
    <property type="match status" value="1"/>
</dbReference>
<comment type="similarity">
    <text evidence="1">Belongs to the free Met sulfoxide reductase family.</text>
</comment>
<evidence type="ECO:0000256" key="1">
    <source>
        <dbReference type="ARBA" id="ARBA00038454"/>
    </source>
</evidence>
<proteinExistence type="inferred from homology"/>
<dbReference type="PANTHER" id="PTHR21021:SF15">
    <property type="entry name" value="FREE METHIONINE-R-SULFOXIDE REDUCTASE"/>
    <property type="match status" value="1"/>
</dbReference>
<dbReference type="SMART" id="SM00065">
    <property type="entry name" value="GAF"/>
    <property type="match status" value="1"/>
</dbReference>
<feature type="domain" description="GAF" evidence="2">
    <location>
        <begin position="21"/>
        <end position="166"/>
    </location>
</feature>
<gene>
    <name evidence="3" type="ORF">Q9312_03495</name>
</gene>
<dbReference type="InterPro" id="IPR029016">
    <property type="entry name" value="GAF-like_dom_sf"/>
</dbReference>
<dbReference type="RefSeq" id="WP_309203159.1">
    <property type="nucleotide sequence ID" value="NZ_CP133548.1"/>
</dbReference>
<dbReference type="GO" id="GO:0005829">
    <property type="term" value="C:cytosol"/>
    <property type="evidence" value="ECO:0007669"/>
    <property type="project" value="TreeGrafter"/>
</dbReference>
<dbReference type="InterPro" id="IPR051330">
    <property type="entry name" value="Phosphatase_reg/MetRdx"/>
</dbReference>
<organism evidence="3 4">
    <name type="scientific">Pleionea litopenaei</name>
    <dbReference type="NCBI Taxonomy" id="3070815"/>
    <lineage>
        <taxon>Bacteria</taxon>
        <taxon>Pseudomonadati</taxon>
        <taxon>Pseudomonadota</taxon>
        <taxon>Gammaproteobacteria</taxon>
        <taxon>Oceanospirillales</taxon>
        <taxon>Pleioneaceae</taxon>
        <taxon>Pleionea</taxon>
    </lineage>
</organism>
<dbReference type="SUPFAM" id="SSF55781">
    <property type="entry name" value="GAF domain-like"/>
    <property type="match status" value="1"/>
</dbReference>
<dbReference type="PANTHER" id="PTHR21021">
    <property type="entry name" value="GAF/PUTATIVE CYTOSKELETAL PROTEIN"/>
    <property type="match status" value="1"/>
</dbReference>
<accession>A0AA51RV06</accession>
<evidence type="ECO:0000313" key="4">
    <source>
        <dbReference type="Proteomes" id="UP001239782"/>
    </source>
</evidence>
<dbReference type="Proteomes" id="UP001239782">
    <property type="component" value="Chromosome"/>
</dbReference>
<dbReference type="AlphaFoldDB" id="A0AA51RV06"/>
<evidence type="ECO:0000259" key="2">
    <source>
        <dbReference type="SMART" id="SM00065"/>
    </source>
</evidence>
<dbReference type="GO" id="GO:0033745">
    <property type="term" value="F:L-methionine-(R)-S-oxide reductase activity"/>
    <property type="evidence" value="ECO:0007669"/>
    <property type="project" value="TreeGrafter"/>
</dbReference>
<evidence type="ECO:0000313" key="3">
    <source>
        <dbReference type="EMBL" id="WMS87989.1"/>
    </source>
</evidence>
<sequence>MYALSADVKAYESDKAGYYRTLSAQLKSLLEVERDAVTNMAQTAAFIYSMIPELNWAGFYLVRQEDKLTLGPYQGRVACVHIPFGTGVCGTVAANREAICVNDVHSFEGHIACDSASNSEIVVPLVKHGQLIGVLDIDSPVKDRFTPDDLEGFKLLAEIFLQASDI</sequence>
<name>A0AA51RV06_9GAMM</name>
<dbReference type="EMBL" id="CP133548">
    <property type="protein sequence ID" value="WMS87989.1"/>
    <property type="molecule type" value="Genomic_DNA"/>
</dbReference>
<keyword evidence="4" id="KW-1185">Reference proteome</keyword>
<reference evidence="3 4" key="1">
    <citation type="submission" date="2023-08" db="EMBL/GenBank/DDBJ databases">
        <title>Pleionea litopenaei sp. nov., isolated from stomach of juvenile Litopenaeus vannamei.</title>
        <authorList>
            <person name="Rho A.M."/>
            <person name="Hwang C.Y."/>
        </authorList>
    </citation>
    <scope>NUCLEOTIDE SEQUENCE [LARGE SCALE GENOMIC DNA]</scope>
    <source>
        <strain evidence="3 4">HL-JVS1</strain>
    </source>
</reference>
<dbReference type="KEGG" id="plei:Q9312_03495"/>
<dbReference type="InterPro" id="IPR000614">
    <property type="entry name" value="FRMsr_CS"/>
</dbReference>
<protein>
    <submittedName>
        <fullName evidence="3">GAF domain-containing protein</fullName>
    </submittedName>
</protein>
<dbReference type="Pfam" id="PF01590">
    <property type="entry name" value="GAF"/>
    <property type="match status" value="1"/>
</dbReference>
<dbReference type="Gene3D" id="3.30.450.40">
    <property type="match status" value="1"/>
</dbReference>